<proteinExistence type="predicted"/>
<gene>
    <name evidence="1" type="primary">sle_23600</name>
</gene>
<name>A0A0F7VYE8_STRLW</name>
<evidence type="ECO:0000313" key="2">
    <source>
        <dbReference type="Proteomes" id="UP000035016"/>
    </source>
</evidence>
<sequence length="75" mass="8117">MVTPFTTALAEAYQRGPESYLSSPNPTSKAPGPLPVIAPLLADGWRIDHPHWDVFAIQSPDELATLQYATGDLDP</sequence>
<dbReference type="AlphaFoldDB" id="A0A0F7VYE8"/>
<evidence type="ECO:0000313" key="1">
    <source>
        <dbReference type="EMBL" id="CQR61821.1"/>
    </source>
</evidence>
<dbReference type="KEGG" id="sle:sle_23600"/>
<dbReference type="EMBL" id="LN831790">
    <property type="protein sequence ID" value="CQR61821.1"/>
    <property type="molecule type" value="Genomic_DNA"/>
</dbReference>
<dbReference type="RefSeq" id="WP_306434319.1">
    <property type="nucleotide sequence ID" value="NZ_AZSD01000239.1"/>
</dbReference>
<protein>
    <submittedName>
        <fullName evidence="1">Uncharacterized protein</fullName>
    </submittedName>
</protein>
<accession>A0A0F7VYE8</accession>
<reference evidence="1 2" key="1">
    <citation type="submission" date="2015-02" db="EMBL/GenBank/DDBJ databases">
        <authorList>
            <person name="Gomez-Escribano P.J."/>
        </authorList>
    </citation>
    <scope>NUCLEOTIDE SEQUENCE [LARGE SCALE GENOMIC DNA]</scope>
    <source>
        <strain evidence="2">C34 (DSM 42122 / NRRL B-24963)</strain>
    </source>
</reference>
<organism evidence="1 2">
    <name type="scientific">Streptomyces leeuwenhoekii</name>
    <dbReference type="NCBI Taxonomy" id="1437453"/>
    <lineage>
        <taxon>Bacteria</taxon>
        <taxon>Bacillati</taxon>
        <taxon>Actinomycetota</taxon>
        <taxon>Actinomycetes</taxon>
        <taxon>Kitasatosporales</taxon>
        <taxon>Streptomycetaceae</taxon>
        <taxon>Streptomyces</taxon>
    </lineage>
</organism>
<dbReference type="Proteomes" id="UP000035016">
    <property type="component" value="Chromosome Chromosome"/>
</dbReference>